<dbReference type="InterPro" id="IPR009003">
    <property type="entry name" value="Peptidase_S1_PA"/>
</dbReference>
<dbReference type="CDD" id="cd21112">
    <property type="entry name" value="alphaLP-like"/>
    <property type="match status" value="1"/>
</dbReference>
<dbReference type="GO" id="GO:0004252">
    <property type="term" value="F:serine-type endopeptidase activity"/>
    <property type="evidence" value="ECO:0007669"/>
    <property type="project" value="InterPro"/>
</dbReference>
<evidence type="ECO:0000256" key="1">
    <source>
        <dbReference type="ARBA" id="ARBA00007664"/>
    </source>
</evidence>
<feature type="domain" description="Peptidase S1" evidence="6">
    <location>
        <begin position="97"/>
        <end position="254"/>
    </location>
</feature>
<dbReference type="AlphaFoldDB" id="A0A840Q075"/>
<dbReference type="InterPro" id="IPR001254">
    <property type="entry name" value="Trypsin_dom"/>
</dbReference>
<keyword evidence="3" id="KW-0378">Hydrolase</keyword>
<proteinExistence type="inferred from homology"/>
<keyword evidence="2" id="KW-0645">Protease</keyword>
<name>A0A840Q075_URETH</name>
<sequence length="264" mass="28995">MLNYFNATLVNQNIKILDITLNMKFNKLVIGVEDNNSYVTNTLKNLYGEKRIDVIKVSPLQNDSRTDYYYTLQGGLRIVSENKDSCTSNVTVYDSKNKYYLLTAGHCSKVGVKWTQGGKDIGTMVSRIYSGNTDAAIISMDSGRKGKYIYAHKPSDIKISGVQSLSGETVGDIVCKAGATTGFSCGELLDKNYSVYDLTQWWKGLRKASYSSAGGDSGAPVITTNATNYLIVGIHKGKDNSNGYTIYTHIQNALNNLGGLKVYY</sequence>
<dbReference type="EMBL" id="JACHGZ010000047">
    <property type="protein sequence ID" value="MBB5150321.1"/>
    <property type="molecule type" value="Genomic_DNA"/>
</dbReference>
<comment type="caution">
    <text evidence="7">The sequence shown here is derived from an EMBL/GenBank/DDBJ whole genome shotgun (WGS) entry which is preliminary data.</text>
</comment>
<dbReference type="PRINTS" id="PR00861">
    <property type="entry name" value="ALYTICPTASE"/>
</dbReference>
<comment type="similarity">
    <text evidence="1">Belongs to the peptidase S1 family.</text>
</comment>
<evidence type="ECO:0000259" key="6">
    <source>
        <dbReference type="Pfam" id="PF00089"/>
    </source>
</evidence>
<dbReference type="Gene3D" id="2.40.10.10">
    <property type="entry name" value="Trypsin-like serine proteases"/>
    <property type="match status" value="2"/>
</dbReference>
<keyword evidence="8" id="KW-1185">Reference proteome</keyword>
<dbReference type="InterPro" id="IPR043504">
    <property type="entry name" value="Peptidase_S1_PA_chymotrypsin"/>
</dbReference>
<accession>A0A840Q075</accession>
<protein>
    <recommendedName>
        <fullName evidence="6">Peptidase S1 domain-containing protein</fullName>
    </recommendedName>
</protein>
<evidence type="ECO:0000256" key="2">
    <source>
        <dbReference type="ARBA" id="ARBA00022670"/>
    </source>
</evidence>
<evidence type="ECO:0000313" key="7">
    <source>
        <dbReference type="EMBL" id="MBB5150321.1"/>
    </source>
</evidence>
<evidence type="ECO:0000313" key="8">
    <source>
        <dbReference type="Proteomes" id="UP000557217"/>
    </source>
</evidence>
<dbReference type="RefSeq" id="WP_168412801.1">
    <property type="nucleotide sequence ID" value="NZ_JAAXPW010000044.1"/>
</dbReference>
<dbReference type="Pfam" id="PF00089">
    <property type="entry name" value="Trypsin"/>
    <property type="match status" value="1"/>
</dbReference>
<gene>
    <name evidence="7" type="ORF">HNR36_002741</name>
</gene>
<evidence type="ECO:0000256" key="3">
    <source>
        <dbReference type="ARBA" id="ARBA00022801"/>
    </source>
</evidence>
<keyword evidence="5" id="KW-1015">Disulfide bond</keyword>
<dbReference type="Proteomes" id="UP000557217">
    <property type="component" value="Unassembled WGS sequence"/>
</dbReference>
<evidence type="ECO:0000256" key="5">
    <source>
        <dbReference type="ARBA" id="ARBA00023157"/>
    </source>
</evidence>
<organism evidence="7 8">
    <name type="scientific">Ureibacillus thermosphaericus</name>
    <dbReference type="NCBI Taxonomy" id="51173"/>
    <lineage>
        <taxon>Bacteria</taxon>
        <taxon>Bacillati</taxon>
        <taxon>Bacillota</taxon>
        <taxon>Bacilli</taxon>
        <taxon>Bacillales</taxon>
        <taxon>Caryophanaceae</taxon>
        <taxon>Ureibacillus</taxon>
    </lineage>
</organism>
<reference evidence="7 8" key="1">
    <citation type="submission" date="2020-08" db="EMBL/GenBank/DDBJ databases">
        <title>Genomic Encyclopedia of Type Strains, Phase IV (KMG-IV): sequencing the most valuable type-strain genomes for metagenomic binning, comparative biology and taxonomic classification.</title>
        <authorList>
            <person name="Goeker M."/>
        </authorList>
    </citation>
    <scope>NUCLEOTIDE SEQUENCE [LARGE SCALE GENOMIC DNA]</scope>
    <source>
        <strain evidence="7 8">DSM 10633</strain>
    </source>
</reference>
<keyword evidence="4" id="KW-0720">Serine protease</keyword>
<dbReference type="GO" id="GO:0006508">
    <property type="term" value="P:proteolysis"/>
    <property type="evidence" value="ECO:0007669"/>
    <property type="project" value="UniProtKB-KW"/>
</dbReference>
<dbReference type="InterPro" id="IPR001316">
    <property type="entry name" value="Pept_S1A_streptogrisin"/>
</dbReference>
<dbReference type="SUPFAM" id="SSF50494">
    <property type="entry name" value="Trypsin-like serine proteases"/>
    <property type="match status" value="1"/>
</dbReference>
<evidence type="ECO:0000256" key="4">
    <source>
        <dbReference type="ARBA" id="ARBA00022825"/>
    </source>
</evidence>